<sequence length="191" mass="20371">MIGYDGDPAAAKAAVKAAGFKIVRELDVFHAIVVEVKGLGPADAVDKARKGFMRHAKSLGVALRYAEPDRLLYALEPSTSPDIQWNMEMISAPAVWDYYYPLVGDAALGNGVQVAVLDTGIDYTHPELSGKVVWCVNTADYPWTIAGNQPRYCIDRNGHGTHVAGIIAAALDGVGVADVAPFCDTIRDKGA</sequence>
<dbReference type="InterPro" id="IPR023827">
    <property type="entry name" value="Peptidase_S8_Asp-AS"/>
</dbReference>
<feature type="domain" description="Peptidase S8/S53" evidence="5">
    <location>
        <begin position="109"/>
        <end position="183"/>
    </location>
</feature>
<keyword evidence="3" id="KW-0378">Hydrolase</keyword>
<evidence type="ECO:0000256" key="2">
    <source>
        <dbReference type="ARBA" id="ARBA00022670"/>
    </source>
</evidence>
<dbReference type="EMBL" id="AP028907">
    <property type="protein sequence ID" value="BES80806.1"/>
    <property type="molecule type" value="Genomic_DNA"/>
</dbReference>
<keyword evidence="2" id="KW-0645">Protease</keyword>
<dbReference type="PROSITE" id="PS51892">
    <property type="entry name" value="SUBTILASE"/>
    <property type="match status" value="1"/>
</dbReference>
<dbReference type="PROSITE" id="PS00137">
    <property type="entry name" value="SUBTILASE_HIS"/>
    <property type="match status" value="1"/>
</dbReference>
<comment type="similarity">
    <text evidence="1">Belongs to the peptidase S8 family.</text>
</comment>
<proteinExistence type="inferred from homology"/>
<gene>
    <name evidence="6" type="ORF">PABY_03730</name>
</gene>
<dbReference type="InterPro" id="IPR000209">
    <property type="entry name" value="Peptidase_S8/S53_dom"/>
</dbReference>
<protein>
    <recommendedName>
        <fullName evidence="5">Peptidase S8/S53 domain-containing protein</fullName>
    </recommendedName>
</protein>
<dbReference type="InterPro" id="IPR022398">
    <property type="entry name" value="Peptidase_S8_His-AS"/>
</dbReference>
<dbReference type="InterPro" id="IPR050131">
    <property type="entry name" value="Peptidase_S8_subtilisin-like"/>
</dbReference>
<accession>A0ABM8ITC1</accession>
<dbReference type="RefSeq" id="WP_338251353.1">
    <property type="nucleotide sequence ID" value="NZ_AP028907.1"/>
</dbReference>
<keyword evidence="7" id="KW-1185">Reference proteome</keyword>
<dbReference type="InterPro" id="IPR036852">
    <property type="entry name" value="Peptidase_S8/S53_dom_sf"/>
</dbReference>
<evidence type="ECO:0000313" key="7">
    <source>
        <dbReference type="Proteomes" id="UP001341135"/>
    </source>
</evidence>
<dbReference type="PANTHER" id="PTHR43806">
    <property type="entry name" value="PEPTIDASE S8"/>
    <property type="match status" value="1"/>
</dbReference>
<keyword evidence="4" id="KW-0720">Serine protease</keyword>
<evidence type="ECO:0000313" key="6">
    <source>
        <dbReference type="EMBL" id="BES80806.1"/>
    </source>
</evidence>
<evidence type="ECO:0000256" key="1">
    <source>
        <dbReference type="ARBA" id="ARBA00011073"/>
    </source>
</evidence>
<dbReference type="PRINTS" id="PR00723">
    <property type="entry name" value="SUBTILISIN"/>
</dbReference>
<dbReference type="PROSITE" id="PS00136">
    <property type="entry name" value="SUBTILASE_ASP"/>
    <property type="match status" value="1"/>
</dbReference>
<reference evidence="6 7" key="1">
    <citation type="submission" date="2023-09" db="EMBL/GenBank/DDBJ databases">
        <title>Pyrofollis japonicus gen. nov. sp. nov., a novel member of the family Pyrodictiaceae isolated from the Iheya North hydrothermal field.</title>
        <authorList>
            <person name="Miyazaki U."/>
            <person name="Sanari M."/>
            <person name="Tame A."/>
            <person name="Kitajima M."/>
            <person name="Okamoto A."/>
            <person name="Sawayama S."/>
            <person name="Miyazaki J."/>
            <person name="Takai K."/>
            <person name="Nakagawa S."/>
        </authorList>
    </citation>
    <scope>NUCLEOTIDE SEQUENCE [LARGE SCALE GENOMIC DNA]</scope>
    <source>
        <strain evidence="6 7">AV2</strain>
    </source>
</reference>
<dbReference type="PANTHER" id="PTHR43806:SF11">
    <property type="entry name" value="CEREVISIN-RELATED"/>
    <property type="match status" value="1"/>
</dbReference>
<dbReference type="GeneID" id="89288405"/>
<dbReference type="SUPFAM" id="SSF52743">
    <property type="entry name" value="Subtilisin-like"/>
    <property type="match status" value="1"/>
</dbReference>
<dbReference type="Gene3D" id="3.40.50.200">
    <property type="entry name" value="Peptidase S8/S53 domain"/>
    <property type="match status" value="1"/>
</dbReference>
<name>A0ABM8ITC1_9CREN</name>
<dbReference type="InterPro" id="IPR015500">
    <property type="entry name" value="Peptidase_S8_subtilisin-rel"/>
</dbReference>
<dbReference type="Pfam" id="PF00082">
    <property type="entry name" value="Peptidase_S8"/>
    <property type="match status" value="1"/>
</dbReference>
<dbReference type="Proteomes" id="UP001341135">
    <property type="component" value="Chromosome"/>
</dbReference>
<organism evidence="6 7">
    <name type="scientific">Pyrodictium abyssi</name>
    <dbReference type="NCBI Taxonomy" id="54256"/>
    <lineage>
        <taxon>Archaea</taxon>
        <taxon>Thermoproteota</taxon>
        <taxon>Thermoprotei</taxon>
        <taxon>Desulfurococcales</taxon>
        <taxon>Pyrodictiaceae</taxon>
        <taxon>Pyrodictium</taxon>
    </lineage>
</organism>
<evidence type="ECO:0000256" key="4">
    <source>
        <dbReference type="ARBA" id="ARBA00022825"/>
    </source>
</evidence>
<evidence type="ECO:0000259" key="5">
    <source>
        <dbReference type="Pfam" id="PF00082"/>
    </source>
</evidence>
<evidence type="ECO:0000256" key="3">
    <source>
        <dbReference type="ARBA" id="ARBA00022801"/>
    </source>
</evidence>